<name>A0AAJ8E3W6_ASPNG</name>
<proteinExistence type="predicted"/>
<feature type="compositionally biased region" description="Low complexity" evidence="1">
    <location>
        <begin position="250"/>
        <end position="262"/>
    </location>
</feature>
<sequence length="351" mass="38678">MAVMLRLAVDKAMKFFHDALLQPQRYGITDGDYLFLARARVASSVVCCCELKGFDGTEGIFGPQIPTVAIGGTAVPLRQVERQHLIINVLKVSVAFEASKKWHNVMFLDGNSTERPENLVPHNPLAHSLHSKALFALEPCGINEENTELRARLWWPKPSRPAGPTVGFKIPYNLELAGICLYNPLSHQTIKSGNRIVVTTPDPRLAALSGAAEPGELDDNDNDDVEGMDDFGLQLMSALQSSSVAHRLESSPPSSLSDGSGSTRPVPETGFYFRGPEVHPIYIERNSYGHVASEILIYWHQVPKMDLNRPCMEDKHQPIPGVPVPATAMQSATMHRPETLRILTEQLDSDD</sequence>
<organism evidence="2">
    <name type="scientific">Aspergillus niger</name>
    <dbReference type="NCBI Taxonomy" id="5061"/>
    <lineage>
        <taxon>Eukaryota</taxon>
        <taxon>Fungi</taxon>
        <taxon>Dikarya</taxon>
        <taxon>Ascomycota</taxon>
        <taxon>Pezizomycotina</taxon>
        <taxon>Eurotiomycetes</taxon>
        <taxon>Eurotiomycetidae</taxon>
        <taxon>Eurotiales</taxon>
        <taxon>Aspergillaceae</taxon>
        <taxon>Aspergillus</taxon>
        <taxon>Aspergillus subgen. Circumdati</taxon>
    </lineage>
</organism>
<evidence type="ECO:0008006" key="3">
    <source>
        <dbReference type="Google" id="ProtNLM"/>
    </source>
</evidence>
<dbReference type="GeneID" id="84590179"/>
<evidence type="ECO:0000256" key="1">
    <source>
        <dbReference type="SAM" id="MobiDB-lite"/>
    </source>
</evidence>
<gene>
    <name evidence="2" type="ORF">An02g00130</name>
</gene>
<dbReference type="RefSeq" id="XP_059605929.1">
    <property type="nucleotide sequence ID" value="XM_059745980.1"/>
</dbReference>
<dbReference type="AlphaFoldDB" id="A0AAJ8E3W6"/>
<dbReference type="VEuPathDB" id="FungiDB:An02g00130"/>
<accession>A0AAJ8E3W6</accession>
<reference evidence="2" key="2">
    <citation type="submission" date="2025-08" db="UniProtKB">
        <authorList>
            <consortium name="RefSeq"/>
        </authorList>
    </citation>
    <scope>IDENTIFICATION</scope>
</reference>
<protein>
    <recommendedName>
        <fullName evidence="3">HNH nuclease domain-containing protein</fullName>
    </recommendedName>
</protein>
<reference evidence="2" key="1">
    <citation type="submission" date="2025-02" db="EMBL/GenBank/DDBJ databases">
        <authorList>
            <consortium name="NCBI Genome Project"/>
        </authorList>
    </citation>
    <scope>NUCLEOTIDE SEQUENCE</scope>
</reference>
<evidence type="ECO:0000313" key="2">
    <source>
        <dbReference type="RefSeq" id="XP_059605929.1"/>
    </source>
</evidence>
<feature type="region of interest" description="Disordered" evidence="1">
    <location>
        <begin position="242"/>
        <end position="269"/>
    </location>
</feature>
<dbReference type="KEGG" id="ang:An02g00130"/>